<organism evidence="1 2">
    <name type="scientific">Cutaneotrichosporon oleaginosum</name>
    <dbReference type="NCBI Taxonomy" id="879819"/>
    <lineage>
        <taxon>Eukaryota</taxon>
        <taxon>Fungi</taxon>
        <taxon>Dikarya</taxon>
        <taxon>Basidiomycota</taxon>
        <taxon>Agaricomycotina</taxon>
        <taxon>Tremellomycetes</taxon>
        <taxon>Trichosporonales</taxon>
        <taxon>Trichosporonaceae</taxon>
        <taxon>Cutaneotrichosporon</taxon>
    </lineage>
</organism>
<dbReference type="RefSeq" id="XP_018277016.1">
    <property type="nucleotide sequence ID" value="XM_018425516.1"/>
</dbReference>
<evidence type="ECO:0000313" key="2">
    <source>
        <dbReference type="Proteomes" id="UP000053611"/>
    </source>
</evidence>
<gene>
    <name evidence="1" type="ORF">CC85DRAFT_304052</name>
</gene>
<reference evidence="1 2" key="1">
    <citation type="submission" date="2015-03" db="EMBL/GenBank/DDBJ databases">
        <title>Genomics and transcriptomics of the oil-accumulating basidiomycete yeast T. oleaginosus allow insights into substrate utilization and the diverse evolutionary trajectories of mating systems in fungi.</title>
        <authorList>
            <consortium name="DOE Joint Genome Institute"/>
            <person name="Kourist R."/>
            <person name="Kracht O."/>
            <person name="Bracharz F."/>
            <person name="Lipzen A."/>
            <person name="Nolan M."/>
            <person name="Ohm R."/>
            <person name="Grigoriev I."/>
            <person name="Sun S."/>
            <person name="Heitman J."/>
            <person name="Bruck T."/>
            <person name="Nowrousian M."/>
        </authorList>
    </citation>
    <scope>NUCLEOTIDE SEQUENCE [LARGE SCALE GENOMIC DNA]</scope>
    <source>
        <strain evidence="1 2">IBC0246</strain>
    </source>
</reference>
<dbReference type="AlphaFoldDB" id="A0A0J0XHC5"/>
<evidence type="ECO:0000313" key="1">
    <source>
        <dbReference type="EMBL" id="KLT40525.1"/>
    </source>
</evidence>
<sequence>MLHMLLLLATTGANPLAHLALRADFYTPSDPAGRCAWGTPSPTPSPPRTDGCYLDAYVGKGDAAHAARIAALYACNDHAKCYADCGRTKTDCDAMLRVALYNVCGSGEWQTCDFEAIAAEQMREDVWADANLRHCPYA</sequence>
<dbReference type="Proteomes" id="UP000053611">
    <property type="component" value="Unassembled WGS sequence"/>
</dbReference>
<proteinExistence type="predicted"/>
<accession>A0A0J0XHC5</accession>
<dbReference type="GeneID" id="28986119"/>
<dbReference type="EMBL" id="KQ087233">
    <property type="protein sequence ID" value="KLT40525.1"/>
    <property type="molecule type" value="Genomic_DNA"/>
</dbReference>
<protein>
    <submittedName>
        <fullName evidence="1">Uncharacterized protein</fullName>
    </submittedName>
</protein>
<keyword evidence="2" id="KW-1185">Reference proteome</keyword>
<name>A0A0J0XHC5_9TREE</name>